<dbReference type="EMBL" id="JARBDR010000919">
    <property type="protein sequence ID" value="KAJ8300156.1"/>
    <property type="molecule type" value="Genomic_DNA"/>
</dbReference>
<dbReference type="SUPFAM" id="SSF49785">
    <property type="entry name" value="Galactose-binding domain-like"/>
    <property type="match status" value="1"/>
</dbReference>
<evidence type="ECO:0000313" key="3">
    <source>
        <dbReference type="Proteomes" id="UP001217089"/>
    </source>
</evidence>
<keyword evidence="1" id="KW-0812">Transmembrane</keyword>
<dbReference type="Proteomes" id="UP001217089">
    <property type="component" value="Unassembled WGS sequence"/>
</dbReference>
<dbReference type="Gene3D" id="2.60.120.260">
    <property type="entry name" value="Galactose-binding domain-like"/>
    <property type="match status" value="1"/>
</dbReference>
<dbReference type="InterPro" id="IPR008979">
    <property type="entry name" value="Galactose-bd-like_sf"/>
</dbReference>
<accession>A0ABQ9E3Z6</accession>
<proteinExistence type="predicted"/>
<keyword evidence="3" id="KW-1185">Reference proteome</keyword>
<gene>
    <name evidence="2" type="ORF">KUTeg_021675</name>
</gene>
<keyword evidence="1" id="KW-0472">Membrane</keyword>
<comment type="caution">
    <text evidence="2">The sequence shown here is derived from an EMBL/GenBank/DDBJ whole genome shotgun (WGS) entry which is preliminary data.</text>
</comment>
<keyword evidence="1" id="KW-1133">Transmembrane helix</keyword>
<evidence type="ECO:0000313" key="2">
    <source>
        <dbReference type="EMBL" id="KAJ8300156.1"/>
    </source>
</evidence>
<organism evidence="2 3">
    <name type="scientific">Tegillarca granosa</name>
    <name type="common">Malaysian cockle</name>
    <name type="synonym">Anadara granosa</name>
    <dbReference type="NCBI Taxonomy" id="220873"/>
    <lineage>
        <taxon>Eukaryota</taxon>
        <taxon>Metazoa</taxon>
        <taxon>Spiralia</taxon>
        <taxon>Lophotrochozoa</taxon>
        <taxon>Mollusca</taxon>
        <taxon>Bivalvia</taxon>
        <taxon>Autobranchia</taxon>
        <taxon>Pteriomorphia</taxon>
        <taxon>Arcoida</taxon>
        <taxon>Arcoidea</taxon>
        <taxon>Arcidae</taxon>
        <taxon>Tegillarca</taxon>
    </lineage>
</organism>
<feature type="transmembrane region" description="Helical" evidence="1">
    <location>
        <begin position="114"/>
        <end position="139"/>
    </location>
</feature>
<sequence length="144" mass="16253">MMSKCCIKGAKCRTPLGMESLKIPDSAITASSSFEDKSVGPKSASNATVSNWFQLPLHETQMDLSICTEIFIFRIMSVIDICFRKEFAHKICILTFYLLKVDCRIKIFVSGPGLLLFCIMFRQLLATISIDIVLIWFVLSKKKS</sequence>
<evidence type="ECO:0000256" key="1">
    <source>
        <dbReference type="SAM" id="Phobius"/>
    </source>
</evidence>
<protein>
    <submittedName>
        <fullName evidence="2">Uncharacterized protein</fullName>
    </submittedName>
</protein>
<reference evidence="2 3" key="1">
    <citation type="submission" date="2022-12" db="EMBL/GenBank/DDBJ databases">
        <title>Chromosome-level genome of Tegillarca granosa.</title>
        <authorList>
            <person name="Kim J."/>
        </authorList>
    </citation>
    <scope>NUCLEOTIDE SEQUENCE [LARGE SCALE GENOMIC DNA]</scope>
    <source>
        <strain evidence="2">Teg-2019</strain>
        <tissue evidence="2">Adductor muscle</tissue>
    </source>
</reference>
<name>A0ABQ9E3Z6_TEGGR</name>